<dbReference type="Proteomes" id="UP000011518">
    <property type="component" value="Unassembled WGS sequence"/>
</dbReference>
<keyword evidence="2" id="KW-1185">Reference proteome</keyword>
<accession>L9KZQ4</accession>
<reference evidence="2" key="1">
    <citation type="submission" date="2012-07" db="EMBL/GenBank/DDBJ databases">
        <title>Genome of the Chinese tree shrew, a rising model animal genetically related to primates.</title>
        <authorList>
            <person name="Zhang G."/>
            <person name="Fan Y."/>
            <person name="Yao Y."/>
            <person name="Huang Z."/>
        </authorList>
    </citation>
    <scope>NUCLEOTIDE SEQUENCE [LARGE SCALE GENOMIC DNA]</scope>
</reference>
<gene>
    <name evidence="1" type="ORF">TREES_T100007320</name>
</gene>
<dbReference type="InParanoid" id="L9KZQ4"/>
<protein>
    <submittedName>
        <fullName evidence="1">Uncharacterized protein</fullName>
    </submittedName>
</protein>
<reference evidence="2" key="2">
    <citation type="journal article" date="2013" name="Nat. Commun.">
        <title>Genome of the Chinese tree shrew.</title>
        <authorList>
            <person name="Fan Y."/>
            <person name="Huang Z.Y."/>
            <person name="Cao C.C."/>
            <person name="Chen C.S."/>
            <person name="Chen Y.X."/>
            <person name="Fan D.D."/>
            <person name="He J."/>
            <person name="Hou H.L."/>
            <person name="Hu L."/>
            <person name="Hu X.T."/>
            <person name="Jiang X.T."/>
            <person name="Lai R."/>
            <person name="Lang Y.S."/>
            <person name="Liang B."/>
            <person name="Liao S.G."/>
            <person name="Mu D."/>
            <person name="Ma Y.Y."/>
            <person name="Niu Y.Y."/>
            <person name="Sun X.Q."/>
            <person name="Xia J.Q."/>
            <person name="Xiao J."/>
            <person name="Xiong Z.Q."/>
            <person name="Xu L."/>
            <person name="Yang L."/>
            <person name="Zhang Y."/>
            <person name="Zhao W."/>
            <person name="Zhao X.D."/>
            <person name="Zheng Y.T."/>
            <person name="Zhou J.M."/>
            <person name="Zhu Y.B."/>
            <person name="Zhang G.J."/>
            <person name="Wang J."/>
            <person name="Yao Y.G."/>
        </authorList>
    </citation>
    <scope>NUCLEOTIDE SEQUENCE [LARGE SCALE GENOMIC DNA]</scope>
</reference>
<dbReference type="AlphaFoldDB" id="L9KZQ4"/>
<evidence type="ECO:0000313" key="1">
    <source>
        <dbReference type="EMBL" id="ELW68271.1"/>
    </source>
</evidence>
<proteinExistence type="predicted"/>
<name>L9KZQ4_TUPCH</name>
<dbReference type="EMBL" id="KB320577">
    <property type="protein sequence ID" value="ELW68271.1"/>
    <property type="molecule type" value="Genomic_DNA"/>
</dbReference>
<sequence>MTSEEDVMVVVAMKKRVIKVEQACSDRLRTVPMMPRALGQCQLLAWTGSLVCCQQKTLGCLHPWGAAAPAAFLFSFLDCQPQVWLAVPQG</sequence>
<organism evidence="1 2">
    <name type="scientific">Tupaia chinensis</name>
    <name type="common">Chinese tree shrew</name>
    <name type="synonym">Tupaia belangeri chinensis</name>
    <dbReference type="NCBI Taxonomy" id="246437"/>
    <lineage>
        <taxon>Eukaryota</taxon>
        <taxon>Metazoa</taxon>
        <taxon>Chordata</taxon>
        <taxon>Craniata</taxon>
        <taxon>Vertebrata</taxon>
        <taxon>Euteleostomi</taxon>
        <taxon>Mammalia</taxon>
        <taxon>Eutheria</taxon>
        <taxon>Euarchontoglires</taxon>
        <taxon>Scandentia</taxon>
        <taxon>Tupaiidae</taxon>
        <taxon>Tupaia</taxon>
    </lineage>
</organism>
<evidence type="ECO:0000313" key="2">
    <source>
        <dbReference type="Proteomes" id="UP000011518"/>
    </source>
</evidence>